<keyword evidence="3" id="KW-0328">Glycosyltransferase</keyword>
<dbReference type="Pfam" id="PF13641">
    <property type="entry name" value="Glyco_tranf_2_3"/>
    <property type="match status" value="1"/>
</dbReference>
<sequence length="265" mass="28113">MAIAVPARDESERVQACLRAIVTAAQALPHDTAWAVCVVADRCMDSTARIARSELAELPAVVVENEADRPLGTLRDLGLWNAKALLGPHDPAHTWLLSTDADTIVPAHWLTGYLALAATGTHAIAGTALLDHPAGLTSEAALSYARVLDLARIPEGHGNVYGANLAIRADAYHAVGGFAPIRTGEDHDLWRRLGRRGYQRTYTEDVPVTTSARTQGRASGGLADLLAALPHHDHDAALWCPRQAAKGDGDAARSEGPSRRGFVPG</sequence>
<keyword evidence="2" id="KW-1003">Cell membrane</keyword>
<dbReference type="Gene3D" id="3.90.550.10">
    <property type="entry name" value="Spore Coat Polysaccharide Biosynthesis Protein SpsA, Chain A"/>
    <property type="match status" value="1"/>
</dbReference>
<comment type="caution">
    <text evidence="7">The sequence shown here is derived from an EMBL/GenBank/DDBJ whole genome shotgun (WGS) entry which is preliminary data.</text>
</comment>
<evidence type="ECO:0000313" key="8">
    <source>
        <dbReference type="Proteomes" id="UP001165042"/>
    </source>
</evidence>
<dbReference type="EMBL" id="BSSD01000001">
    <property type="protein sequence ID" value="GLW89625.1"/>
    <property type="molecule type" value="Genomic_DNA"/>
</dbReference>
<feature type="region of interest" description="Disordered" evidence="6">
    <location>
        <begin position="246"/>
        <end position="265"/>
    </location>
</feature>
<feature type="compositionally biased region" description="Basic and acidic residues" evidence="6">
    <location>
        <begin position="246"/>
        <end position="258"/>
    </location>
</feature>
<evidence type="ECO:0000256" key="2">
    <source>
        <dbReference type="ARBA" id="ARBA00022475"/>
    </source>
</evidence>
<comment type="subcellular location">
    <subcellularLocation>
        <location evidence="1">Cell membrane</location>
    </subcellularLocation>
</comment>
<dbReference type="Proteomes" id="UP001165042">
    <property type="component" value="Unassembled WGS sequence"/>
</dbReference>
<dbReference type="InterPro" id="IPR029044">
    <property type="entry name" value="Nucleotide-diphossugar_trans"/>
</dbReference>
<accession>A0A9W6QH24</accession>
<evidence type="ECO:0000256" key="5">
    <source>
        <dbReference type="ARBA" id="ARBA00023136"/>
    </source>
</evidence>
<dbReference type="PANTHER" id="PTHR43646:SF2">
    <property type="entry name" value="GLYCOSYLTRANSFERASE 2-LIKE DOMAIN-CONTAINING PROTEIN"/>
    <property type="match status" value="1"/>
</dbReference>
<dbReference type="SUPFAM" id="SSF53448">
    <property type="entry name" value="Nucleotide-diphospho-sugar transferases"/>
    <property type="match status" value="1"/>
</dbReference>
<evidence type="ECO:0000256" key="1">
    <source>
        <dbReference type="ARBA" id="ARBA00004236"/>
    </source>
</evidence>
<gene>
    <name evidence="7" type="ORF">Aglo03_04410</name>
</gene>
<dbReference type="PANTHER" id="PTHR43646">
    <property type="entry name" value="GLYCOSYLTRANSFERASE"/>
    <property type="match status" value="1"/>
</dbReference>
<protein>
    <submittedName>
        <fullName evidence="7">Glycosyl transferase</fullName>
    </submittedName>
</protein>
<evidence type="ECO:0000256" key="6">
    <source>
        <dbReference type="SAM" id="MobiDB-lite"/>
    </source>
</evidence>
<evidence type="ECO:0000256" key="4">
    <source>
        <dbReference type="ARBA" id="ARBA00022679"/>
    </source>
</evidence>
<keyword evidence="8" id="KW-1185">Reference proteome</keyword>
<dbReference type="AlphaFoldDB" id="A0A9W6QH24"/>
<reference evidence="7" key="1">
    <citation type="submission" date="2023-02" db="EMBL/GenBank/DDBJ databases">
        <title>Actinokineospora globicatena NBRC 15670.</title>
        <authorList>
            <person name="Ichikawa N."/>
            <person name="Sato H."/>
            <person name="Tonouchi N."/>
        </authorList>
    </citation>
    <scope>NUCLEOTIDE SEQUENCE</scope>
    <source>
        <strain evidence="7">NBRC 15670</strain>
    </source>
</reference>
<proteinExistence type="predicted"/>
<name>A0A9W6QH24_9PSEU</name>
<evidence type="ECO:0000313" key="7">
    <source>
        <dbReference type="EMBL" id="GLW89625.1"/>
    </source>
</evidence>
<dbReference type="GO" id="GO:0016757">
    <property type="term" value="F:glycosyltransferase activity"/>
    <property type="evidence" value="ECO:0007669"/>
    <property type="project" value="UniProtKB-KW"/>
</dbReference>
<evidence type="ECO:0000256" key="3">
    <source>
        <dbReference type="ARBA" id="ARBA00022676"/>
    </source>
</evidence>
<dbReference type="GO" id="GO:0005886">
    <property type="term" value="C:plasma membrane"/>
    <property type="evidence" value="ECO:0007669"/>
    <property type="project" value="UniProtKB-SubCell"/>
</dbReference>
<organism evidence="7 8">
    <name type="scientific">Actinokineospora globicatena</name>
    <dbReference type="NCBI Taxonomy" id="103729"/>
    <lineage>
        <taxon>Bacteria</taxon>
        <taxon>Bacillati</taxon>
        <taxon>Actinomycetota</taxon>
        <taxon>Actinomycetes</taxon>
        <taxon>Pseudonocardiales</taxon>
        <taxon>Pseudonocardiaceae</taxon>
        <taxon>Actinokineospora</taxon>
    </lineage>
</organism>
<keyword evidence="5" id="KW-0472">Membrane</keyword>
<keyword evidence="4 7" id="KW-0808">Transferase</keyword>